<reference evidence="4 5" key="1">
    <citation type="submission" date="2020-08" db="EMBL/GenBank/DDBJ databases">
        <title>Genomic Encyclopedia of Type Strains, Phase IV (KMG-IV): sequencing the most valuable type-strain genomes for metagenomic binning, comparative biology and taxonomic classification.</title>
        <authorList>
            <person name="Goeker M."/>
        </authorList>
    </citation>
    <scope>NUCLEOTIDE SEQUENCE [LARGE SCALE GENOMIC DNA]</scope>
    <source>
        <strain evidence="4 5">DSM 15867</strain>
    </source>
</reference>
<keyword evidence="1" id="KW-1133">Transmembrane helix</keyword>
<dbReference type="RefSeq" id="WP_246360710.1">
    <property type="nucleotide sequence ID" value="NZ_JACHNY010000011.1"/>
</dbReference>
<dbReference type="Proteomes" id="UP000574769">
    <property type="component" value="Unassembled WGS sequence"/>
</dbReference>
<evidence type="ECO:0000256" key="1">
    <source>
        <dbReference type="SAM" id="Phobius"/>
    </source>
</evidence>
<accession>A0A7W7ALZ0</accession>
<dbReference type="InterPro" id="IPR013424">
    <property type="entry name" value="Ice-binding_C"/>
</dbReference>
<keyword evidence="5" id="KW-1185">Reference proteome</keyword>
<evidence type="ECO:0000259" key="3">
    <source>
        <dbReference type="Pfam" id="PF07589"/>
    </source>
</evidence>
<comment type="caution">
    <text evidence="4">The sequence shown here is derived from an EMBL/GenBank/DDBJ whole genome shotgun (WGS) entry which is preliminary data.</text>
</comment>
<feature type="domain" description="Ice-binding protein C-terminal" evidence="3">
    <location>
        <begin position="213"/>
        <end position="238"/>
    </location>
</feature>
<sequence length="246" mass="25568">MRNIFITTAAAAIFAAAPAYATNFSVAMTNGGTAGSNTDARTYNATSNGQTLNVKVTGWTDFGFGVGRSAVGSYGTDGLGITNAIESGAYGSHQADSYFGTDFFILQFDQAVKLTSAVFNTFDLYGSAPDNNALIRWGNTATAWNGTMSVDSLSKAFTGSAISYGNGMDGSRSLALGSTAIGNIWMISTMSPDAPKIFDAFKLAGVNVSSVAAVPEPATWAMMLVGFAMIGAAARYRRRSTTAVYA</sequence>
<dbReference type="NCBIfam" id="NF035944">
    <property type="entry name" value="PEPxxWA-CTERM"/>
    <property type="match status" value="1"/>
</dbReference>
<gene>
    <name evidence="4" type="ORF">GGQ96_003683</name>
</gene>
<proteinExistence type="predicted"/>
<dbReference type="AlphaFoldDB" id="A0A7W7ALZ0"/>
<dbReference type="EMBL" id="JACHNY010000011">
    <property type="protein sequence ID" value="MBB4619528.1"/>
    <property type="molecule type" value="Genomic_DNA"/>
</dbReference>
<keyword evidence="1" id="KW-0472">Membrane</keyword>
<evidence type="ECO:0000313" key="5">
    <source>
        <dbReference type="Proteomes" id="UP000574769"/>
    </source>
</evidence>
<organism evidence="4 5">
    <name type="scientific">Sphingomonas abaci</name>
    <dbReference type="NCBI Taxonomy" id="237611"/>
    <lineage>
        <taxon>Bacteria</taxon>
        <taxon>Pseudomonadati</taxon>
        <taxon>Pseudomonadota</taxon>
        <taxon>Alphaproteobacteria</taxon>
        <taxon>Sphingomonadales</taxon>
        <taxon>Sphingomonadaceae</taxon>
        <taxon>Sphingomonas</taxon>
    </lineage>
</organism>
<feature type="transmembrane region" description="Helical" evidence="1">
    <location>
        <begin position="218"/>
        <end position="236"/>
    </location>
</feature>
<name>A0A7W7ALZ0_9SPHN</name>
<evidence type="ECO:0000313" key="4">
    <source>
        <dbReference type="EMBL" id="MBB4619528.1"/>
    </source>
</evidence>
<evidence type="ECO:0000256" key="2">
    <source>
        <dbReference type="SAM" id="SignalP"/>
    </source>
</evidence>
<feature type="signal peptide" evidence="2">
    <location>
        <begin position="1"/>
        <end position="21"/>
    </location>
</feature>
<dbReference type="NCBIfam" id="TIGR02595">
    <property type="entry name" value="PEP_CTERM"/>
    <property type="match status" value="1"/>
</dbReference>
<keyword evidence="2" id="KW-0732">Signal</keyword>
<protein>
    <recommendedName>
        <fullName evidence="3">Ice-binding protein C-terminal domain-containing protein</fullName>
    </recommendedName>
</protein>
<feature type="chain" id="PRO_5030746479" description="Ice-binding protein C-terminal domain-containing protein" evidence="2">
    <location>
        <begin position="22"/>
        <end position="246"/>
    </location>
</feature>
<dbReference type="Pfam" id="PF07589">
    <property type="entry name" value="PEP-CTERM"/>
    <property type="match status" value="1"/>
</dbReference>
<keyword evidence="1" id="KW-0812">Transmembrane</keyword>